<dbReference type="PANTHER" id="PTHR34203">
    <property type="entry name" value="METHYLTRANSFERASE, FKBM FAMILY PROTEIN"/>
    <property type="match status" value="1"/>
</dbReference>
<reference evidence="2 3" key="1">
    <citation type="submission" date="2020-07" db="EMBL/GenBank/DDBJ databases">
        <title>Halieaceae bacterium, F7430, whole genome shotgun sequencing project.</title>
        <authorList>
            <person name="Jiang S."/>
            <person name="Liu Z.W."/>
            <person name="Du Z.J."/>
        </authorList>
    </citation>
    <scope>NUCLEOTIDE SEQUENCE [LARGE SCALE GENOMIC DNA]</scope>
    <source>
        <strain evidence="2 3">F7430</strain>
    </source>
</reference>
<dbReference type="PANTHER" id="PTHR34203:SF15">
    <property type="entry name" value="SLL1173 PROTEIN"/>
    <property type="match status" value="1"/>
</dbReference>
<keyword evidence="3" id="KW-1185">Reference proteome</keyword>
<dbReference type="SUPFAM" id="SSF53335">
    <property type="entry name" value="S-adenosyl-L-methionine-dependent methyltransferases"/>
    <property type="match status" value="1"/>
</dbReference>
<dbReference type="Proteomes" id="UP000539350">
    <property type="component" value="Unassembled WGS sequence"/>
</dbReference>
<proteinExistence type="predicted"/>
<evidence type="ECO:0000313" key="3">
    <source>
        <dbReference type="Proteomes" id="UP000539350"/>
    </source>
</evidence>
<evidence type="ECO:0000259" key="1">
    <source>
        <dbReference type="Pfam" id="PF05050"/>
    </source>
</evidence>
<name>A0A7W2TU24_9GAMM</name>
<organism evidence="2 3">
    <name type="scientific">Sediminihaliea albiluteola</name>
    <dbReference type="NCBI Taxonomy" id="2758564"/>
    <lineage>
        <taxon>Bacteria</taxon>
        <taxon>Pseudomonadati</taxon>
        <taxon>Pseudomonadota</taxon>
        <taxon>Gammaproteobacteria</taxon>
        <taxon>Cellvibrionales</taxon>
        <taxon>Halieaceae</taxon>
        <taxon>Sediminihaliea</taxon>
    </lineage>
</organism>
<dbReference type="GO" id="GO:0008168">
    <property type="term" value="F:methyltransferase activity"/>
    <property type="evidence" value="ECO:0007669"/>
    <property type="project" value="UniProtKB-KW"/>
</dbReference>
<gene>
    <name evidence="2" type="ORF">H2508_02405</name>
</gene>
<sequence>MVDLRVPGLSRSIKLQVHGPHDRCISRQLIEQGIWEPYETQLLLGLLKPGDVFVDVGANIGYFTVLAAERVGSSGKVFAFEPAPDNFALLLANVRDNGFNDQVEALAAGLGSESVEARLHLSEDNLGDHQLFATEQARHSVPVSLLCGAQYLATRLSRIDMLKVDTQGFEFQVIEGLLPLLLSLAQPPQILIELTPLSLRQAGSSGRALIELLAKLQQPWWIVDHIEHQLVASDAAALAQWCDNVDACAGDAGFMNILVGPGLV</sequence>
<dbReference type="Pfam" id="PF05050">
    <property type="entry name" value="Methyltransf_21"/>
    <property type="match status" value="1"/>
</dbReference>
<dbReference type="NCBIfam" id="TIGR01444">
    <property type="entry name" value="fkbM_fam"/>
    <property type="match status" value="1"/>
</dbReference>
<dbReference type="Gene3D" id="3.40.50.150">
    <property type="entry name" value="Vaccinia Virus protein VP39"/>
    <property type="match status" value="1"/>
</dbReference>
<dbReference type="AlphaFoldDB" id="A0A7W2TU24"/>
<feature type="domain" description="Methyltransferase FkbM" evidence="1">
    <location>
        <begin position="55"/>
        <end position="213"/>
    </location>
</feature>
<dbReference type="InterPro" id="IPR052514">
    <property type="entry name" value="SAM-dependent_MTase"/>
</dbReference>
<dbReference type="EMBL" id="JACFXU010000013">
    <property type="protein sequence ID" value="MBA6411961.1"/>
    <property type="molecule type" value="Genomic_DNA"/>
</dbReference>
<dbReference type="GO" id="GO:0032259">
    <property type="term" value="P:methylation"/>
    <property type="evidence" value="ECO:0007669"/>
    <property type="project" value="UniProtKB-KW"/>
</dbReference>
<accession>A0A7W2TU24</accession>
<comment type="caution">
    <text evidence="2">The sequence shown here is derived from an EMBL/GenBank/DDBJ whole genome shotgun (WGS) entry which is preliminary data.</text>
</comment>
<protein>
    <submittedName>
        <fullName evidence="2">FkbM family methyltransferase</fullName>
    </submittedName>
</protein>
<dbReference type="InterPro" id="IPR006342">
    <property type="entry name" value="FkbM_mtfrase"/>
</dbReference>
<evidence type="ECO:0000313" key="2">
    <source>
        <dbReference type="EMBL" id="MBA6411961.1"/>
    </source>
</evidence>
<dbReference type="InterPro" id="IPR029063">
    <property type="entry name" value="SAM-dependent_MTases_sf"/>
</dbReference>
<keyword evidence="2" id="KW-0808">Transferase</keyword>
<keyword evidence="2" id="KW-0489">Methyltransferase</keyword>